<dbReference type="GO" id="GO:0003735">
    <property type="term" value="F:structural constituent of ribosome"/>
    <property type="evidence" value="ECO:0007669"/>
    <property type="project" value="InterPro"/>
</dbReference>
<feature type="compositionally biased region" description="Low complexity" evidence="7">
    <location>
        <begin position="79"/>
        <end position="89"/>
    </location>
</feature>
<dbReference type="OrthoDB" id="1227494at2759"/>
<sequence length="112" mass="11771">MRYLAAYLLAQLGGTGRPQESDIKNILSSVGIECEQERAKLVIDQLHGKNMHDLINTGKEKMSTVSFGAAPVAVTSGGAPAAATAAAEAPKGDDKKEESEESDADMGFSLFD</sequence>
<dbReference type="InterPro" id="IPR038716">
    <property type="entry name" value="P1/P2_N_sf"/>
</dbReference>
<dbReference type="GO" id="GO:0002182">
    <property type="term" value="P:cytoplasmic translational elongation"/>
    <property type="evidence" value="ECO:0007669"/>
    <property type="project" value="InterPro"/>
</dbReference>
<dbReference type="FunFam" id="1.10.10.1410:FF:000002">
    <property type="entry name" value="60S acidic ribosomal protein P2"/>
    <property type="match status" value="1"/>
</dbReference>
<accession>A0A0R3WA46</accession>
<dbReference type="Pfam" id="PF00428">
    <property type="entry name" value="Ribosomal_60s"/>
    <property type="match status" value="1"/>
</dbReference>
<evidence type="ECO:0000313" key="8">
    <source>
        <dbReference type="EMBL" id="VDK38286.1"/>
    </source>
</evidence>
<protein>
    <recommendedName>
        <fullName evidence="5">Large ribosomal subunit protein P2</fullName>
    </recommendedName>
    <alternativeName>
        <fullName evidence="6">60S acidic ribosomal protein P2</fullName>
    </alternativeName>
</protein>
<evidence type="ECO:0000256" key="5">
    <source>
        <dbReference type="ARBA" id="ARBA00035301"/>
    </source>
</evidence>
<dbReference type="EMBL" id="UYRS01018609">
    <property type="protein sequence ID" value="VDK38286.1"/>
    <property type="molecule type" value="Genomic_DNA"/>
</dbReference>
<evidence type="ECO:0000256" key="2">
    <source>
        <dbReference type="ARBA" id="ARBA00005436"/>
    </source>
</evidence>
<evidence type="ECO:0000256" key="7">
    <source>
        <dbReference type="SAM" id="MobiDB-lite"/>
    </source>
</evidence>
<name>A0A0R3WA46_TAEAS</name>
<dbReference type="PANTHER" id="PTHR21141:SF5">
    <property type="entry name" value="LARGE RIBOSOMAL SUBUNIT PROTEIN P2"/>
    <property type="match status" value="1"/>
</dbReference>
<dbReference type="InterPro" id="IPR044076">
    <property type="entry name" value="Ribosomal_P2"/>
</dbReference>
<dbReference type="CDD" id="cd05833">
    <property type="entry name" value="Ribosomal_P2"/>
    <property type="match status" value="1"/>
</dbReference>
<comment type="similarity">
    <text evidence="2">Belongs to the eukaryotic ribosomal protein P1/P2 family.</text>
</comment>
<dbReference type="Gene3D" id="1.10.10.1410">
    <property type="match status" value="1"/>
</dbReference>
<evidence type="ECO:0000313" key="10">
    <source>
        <dbReference type="WBParaSite" id="TASK_0000738301-mRNA-1"/>
    </source>
</evidence>
<gene>
    <name evidence="8" type="ORF">TASK_LOCUS7384</name>
</gene>
<evidence type="ECO:0000313" key="9">
    <source>
        <dbReference type="Proteomes" id="UP000282613"/>
    </source>
</evidence>
<evidence type="ECO:0000256" key="6">
    <source>
        <dbReference type="ARBA" id="ARBA00035443"/>
    </source>
</evidence>
<dbReference type="STRING" id="60517.A0A0R3WA46"/>
<dbReference type="Proteomes" id="UP000282613">
    <property type="component" value="Unassembled WGS sequence"/>
</dbReference>
<comment type="function">
    <text evidence="1">Plays an important role in the elongation step of protein synthesis.</text>
</comment>
<proteinExistence type="inferred from homology"/>
<keyword evidence="4" id="KW-0687">Ribonucleoprotein</keyword>
<feature type="region of interest" description="Disordered" evidence="7">
    <location>
        <begin position="79"/>
        <end position="112"/>
    </location>
</feature>
<dbReference type="GO" id="GO:0022625">
    <property type="term" value="C:cytosolic large ribosomal subunit"/>
    <property type="evidence" value="ECO:0007669"/>
    <property type="project" value="InterPro"/>
</dbReference>
<dbReference type="InterPro" id="IPR027534">
    <property type="entry name" value="Ribosomal_P1/P2"/>
</dbReference>
<dbReference type="PANTHER" id="PTHR21141">
    <property type="entry name" value="60S ACIDIC RIBOSOMAL PROTEIN FAMILY MEMBER"/>
    <property type="match status" value="1"/>
</dbReference>
<organism evidence="10">
    <name type="scientific">Taenia asiatica</name>
    <name type="common">Asian tapeworm</name>
    <dbReference type="NCBI Taxonomy" id="60517"/>
    <lineage>
        <taxon>Eukaryota</taxon>
        <taxon>Metazoa</taxon>
        <taxon>Spiralia</taxon>
        <taxon>Lophotrochozoa</taxon>
        <taxon>Platyhelminthes</taxon>
        <taxon>Cestoda</taxon>
        <taxon>Eucestoda</taxon>
        <taxon>Cyclophyllidea</taxon>
        <taxon>Taeniidae</taxon>
        <taxon>Taenia</taxon>
    </lineage>
</organism>
<keyword evidence="9" id="KW-1185">Reference proteome</keyword>
<dbReference type="AlphaFoldDB" id="A0A0R3WA46"/>
<dbReference type="HAMAP" id="MF_01478">
    <property type="entry name" value="Ribosomal_L12_arch"/>
    <property type="match status" value="1"/>
</dbReference>
<evidence type="ECO:0000256" key="3">
    <source>
        <dbReference type="ARBA" id="ARBA00022980"/>
    </source>
</evidence>
<reference evidence="8 9" key="2">
    <citation type="submission" date="2018-11" db="EMBL/GenBank/DDBJ databases">
        <authorList>
            <consortium name="Pathogen Informatics"/>
        </authorList>
    </citation>
    <scope>NUCLEOTIDE SEQUENCE [LARGE SCALE GENOMIC DNA]</scope>
</reference>
<evidence type="ECO:0000256" key="4">
    <source>
        <dbReference type="ARBA" id="ARBA00023274"/>
    </source>
</evidence>
<evidence type="ECO:0000256" key="1">
    <source>
        <dbReference type="ARBA" id="ARBA00003362"/>
    </source>
</evidence>
<keyword evidence="3" id="KW-0689">Ribosomal protein</keyword>
<dbReference type="WBParaSite" id="TASK_0000738301-mRNA-1">
    <property type="protein sequence ID" value="TASK_0000738301-mRNA-1"/>
    <property type="gene ID" value="TASK_0000738301"/>
</dbReference>
<reference evidence="10" key="1">
    <citation type="submission" date="2017-02" db="UniProtKB">
        <authorList>
            <consortium name="WormBaseParasite"/>
        </authorList>
    </citation>
    <scope>IDENTIFICATION</scope>
</reference>